<dbReference type="RefSeq" id="WP_320714754.1">
    <property type="nucleotide sequence ID" value="NZ_JAXHOZ010000066.1"/>
</dbReference>
<evidence type="ECO:0000313" key="1">
    <source>
        <dbReference type="EMBL" id="MDY4379337.1"/>
    </source>
</evidence>
<dbReference type="EMBL" id="JAXHOZ010000066">
    <property type="protein sequence ID" value="MDY4379337.1"/>
    <property type="molecule type" value="Genomic_DNA"/>
</dbReference>
<evidence type="ECO:0000313" key="2">
    <source>
        <dbReference type="Proteomes" id="UP001269968"/>
    </source>
</evidence>
<gene>
    <name evidence="1" type="ORF">SOV92_16160</name>
</gene>
<accession>A0AAW9HBU4</accession>
<organism evidence="1 2">
    <name type="scientific">Pectobacterium brasiliense</name>
    <dbReference type="NCBI Taxonomy" id="180957"/>
    <lineage>
        <taxon>Bacteria</taxon>
        <taxon>Pseudomonadati</taxon>
        <taxon>Pseudomonadota</taxon>
        <taxon>Gammaproteobacteria</taxon>
        <taxon>Enterobacterales</taxon>
        <taxon>Pectobacteriaceae</taxon>
        <taxon>Pectobacterium</taxon>
    </lineage>
</organism>
<dbReference type="Proteomes" id="UP001269968">
    <property type="component" value="Unassembled WGS sequence"/>
</dbReference>
<protein>
    <submittedName>
        <fullName evidence="1">Uncharacterized protein</fullName>
    </submittedName>
</protein>
<reference evidence="1" key="1">
    <citation type="submission" date="2023-11" db="EMBL/GenBank/DDBJ databases">
        <title>Comparative genomics revealed phylogeny of phytopathogenic Pectobacterium aroidearum based on whole-genome sequencing and function of putative horizontal acquire islands in P. aroidearum PccS1.</title>
        <authorList>
            <person name="Fan J."/>
            <person name="Yang L."/>
        </authorList>
    </citation>
    <scope>NUCLEOTIDE SEQUENCE</scope>
    <source>
        <strain evidence="1">NJAU140</strain>
    </source>
</reference>
<name>A0AAW9HBU4_9GAMM</name>
<comment type="caution">
    <text evidence="1">The sequence shown here is derived from an EMBL/GenBank/DDBJ whole genome shotgun (WGS) entry which is preliminary data.</text>
</comment>
<sequence length="361" mass="42270">MLLNKRNIDFCCSLDIGMNTRDQKLKMRADKLSVVSSFYNSEERKITHTKLKKMRKNKFKKYRVQYIRNKEGKPYRKALLIRGKNKYSPILLRIDYSPINRNTGGIRLDFRPQHMTTREIDHLLSWIDRRLGGIFYQLLARAWVTQIDVALDIYNCKLDDYIWGLERSGKSKSFNTENGLPGLRVGSNRSILHILCYEKVDANSGIKLAYHHKAEFININMGEYQQFLRIEARYKPGAKPTSKRGNPVMLADIMGIKNPFERLQIYSKDLAHELLIEGFINKIPKKTSISALKHAIMLNKKNARLSRQSIGIIVKHKIELFDRDMIWQKWSLCTEKLSSIFNIDSYLSMKKSQDKPIRPRE</sequence>
<dbReference type="AlphaFoldDB" id="A0AAW9HBU4"/>
<proteinExistence type="predicted"/>